<evidence type="ECO:0000313" key="7">
    <source>
        <dbReference type="Proteomes" id="UP000053201"/>
    </source>
</evidence>
<protein>
    <recommendedName>
        <fullName evidence="5">CHHC U11-48K-type domain-containing protein</fullName>
    </recommendedName>
</protein>
<evidence type="ECO:0000256" key="3">
    <source>
        <dbReference type="ARBA" id="ARBA00022833"/>
    </source>
</evidence>
<sequence>MSTDLPGSFMPASDSSVTLLGNTPLDSIRSELHSAHETLVDIVTSLGCSFDQIEEYTTRSKHLVSCPYVLSHRVPQKFLERHVERCKAKPSDRVSEHNTDLRRVEDAAQTGLGNPKRSYDQLGEPSTPLVGQRQSEDSTAIQQPLTRYLPKHLQGDPIKRRRKAYRTKGRNKRSLREIMRDVIDGYMADIANDDEKSQPNRT</sequence>
<dbReference type="EMBL" id="KQ257464">
    <property type="protein sequence ID" value="KNC97357.1"/>
    <property type="molecule type" value="Genomic_DNA"/>
</dbReference>
<name>A0A0L0H7Z8_SPIPD</name>
<dbReference type="OrthoDB" id="69229at2759"/>
<dbReference type="GO" id="GO:0008270">
    <property type="term" value="F:zinc ion binding"/>
    <property type="evidence" value="ECO:0007669"/>
    <property type="project" value="UniProtKB-KW"/>
</dbReference>
<dbReference type="VEuPathDB" id="FungiDB:SPPG_07285"/>
<organism evidence="6 7">
    <name type="scientific">Spizellomyces punctatus (strain DAOM BR117)</name>
    <dbReference type="NCBI Taxonomy" id="645134"/>
    <lineage>
        <taxon>Eukaryota</taxon>
        <taxon>Fungi</taxon>
        <taxon>Fungi incertae sedis</taxon>
        <taxon>Chytridiomycota</taxon>
        <taxon>Chytridiomycota incertae sedis</taxon>
        <taxon>Chytridiomycetes</taxon>
        <taxon>Spizellomycetales</taxon>
        <taxon>Spizellomycetaceae</taxon>
        <taxon>Spizellomyces</taxon>
    </lineage>
</organism>
<evidence type="ECO:0000256" key="4">
    <source>
        <dbReference type="SAM" id="MobiDB-lite"/>
    </source>
</evidence>
<evidence type="ECO:0000256" key="1">
    <source>
        <dbReference type="ARBA" id="ARBA00022723"/>
    </source>
</evidence>
<feature type="region of interest" description="Disordered" evidence="4">
    <location>
        <begin position="89"/>
        <end position="173"/>
    </location>
</feature>
<dbReference type="PROSITE" id="PS51800">
    <property type="entry name" value="ZF_CHHC_U11_48K"/>
    <property type="match status" value="1"/>
</dbReference>
<keyword evidence="2" id="KW-0863">Zinc-finger</keyword>
<evidence type="ECO:0000259" key="5">
    <source>
        <dbReference type="PROSITE" id="PS51800"/>
    </source>
</evidence>
<feature type="compositionally biased region" description="Basic and acidic residues" evidence="4">
    <location>
        <begin position="89"/>
        <end position="106"/>
    </location>
</feature>
<keyword evidence="1" id="KW-0479">Metal-binding</keyword>
<reference evidence="6 7" key="1">
    <citation type="submission" date="2009-08" db="EMBL/GenBank/DDBJ databases">
        <title>The Genome Sequence of Spizellomyces punctatus strain DAOM BR117.</title>
        <authorList>
            <consortium name="The Broad Institute Genome Sequencing Platform"/>
            <person name="Russ C."/>
            <person name="Cuomo C."/>
            <person name="Shea T."/>
            <person name="Young S.K."/>
            <person name="Zeng Q."/>
            <person name="Koehrsen M."/>
            <person name="Haas B."/>
            <person name="Borodovsky M."/>
            <person name="Guigo R."/>
            <person name="Alvarado L."/>
            <person name="Berlin A."/>
            <person name="Bochicchio J."/>
            <person name="Borenstein D."/>
            <person name="Chapman S."/>
            <person name="Chen Z."/>
            <person name="Engels R."/>
            <person name="Freedman E."/>
            <person name="Gellesch M."/>
            <person name="Goldberg J."/>
            <person name="Griggs A."/>
            <person name="Gujja S."/>
            <person name="Heiman D."/>
            <person name="Hepburn T."/>
            <person name="Howarth C."/>
            <person name="Jen D."/>
            <person name="Larson L."/>
            <person name="Lewis B."/>
            <person name="Mehta T."/>
            <person name="Park D."/>
            <person name="Pearson M."/>
            <person name="Roberts A."/>
            <person name="Saif S."/>
            <person name="Shenoy N."/>
            <person name="Sisk P."/>
            <person name="Stolte C."/>
            <person name="Sykes S."/>
            <person name="Thomson T."/>
            <person name="Walk T."/>
            <person name="White J."/>
            <person name="Yandava C."/>
            <person name="Burger G."/>
            <person name="Gray M.W."/>
            <person name="Holland P.W.H."/>
            <person name="King N."/>
            <person name="Lang F.B.F."/>
            <person name="Roger A.J."/>
            <person name="Ruiz-Trillo I."/>
            <person name="Lander E."/>
            <person name="Nusbaum C."/>
        </authorList>
    </citation>
    <scope>NUCLEOTIDE SEQUENCE [LARGE SCALE GENOMIC DNA]</scope>
    <source>
        <strain evidence="6 7">DAOM BR117</strain>
    </source>
</reference>
<dbReference type="AlphaFoldDB" id="A0A0L0H7Z8"/>
<dbReference type="RefSeq" id="XP_016605397.1">
    <property type="nucleotide sequence ID" value="XM_016755449.1"/>
</dbReference>
<dbReference type="InParanoid" id="A0A0L0H7Z8"/>
<accession>A0A0L0H7Z8</accession>
<keyword evidence="3" id="KW-0862">Zinc</keyword>
<dbReference type="InterPro" id="IPR022776">
    <property type="entry name" value="TRM13/UPF0224_CHHC_Znf_dom"/>
</dbReference>
<evidence type="ECO:0000313" key="6">
    <source>
        <dbReference type="EMBL" id="KNC97357.1"/>
    </source>
</evidence>
<gene>
    <name evidence="6" type="ORF">SPPG_07285</name>
</gene>
<proteinExistence type="predicted"/>
<keyword evidence="7" id="KW-1185">Reference proteome</keyword>
<dbReference type="Proteomes" id="UP000053201">
    <property type="component" value="Unassembled WGS sequence"/>
</dbReference>
<dbReference type="GeneID" id="27690511"/>
<feature type="compositionally biased region" description="Basic residues" evidence="4">
    <location>
        <begin position="159"/>
        <end position="173"/>
    </location>
</feature>
<evidence type="ECO:0000256" key="2">
    <source>
        <dbReference type="ARBA" id="ARBA00022771"/>
    </source>
</evidence>
<feature type="domain" description="CHHC U11-48K-type" evidence="5">
    <location>
        <begin position="63"/>
        <end position="90"/>
    </location>
</feature>